<evidence type="ECO:0000313" key="2">
    <source>
        <dbReference type="Proteomes" id="UP001259832"/>
    </source>
</evidence>
<keyword evidence="2" id="KW-1185">Reference proteome</keyword>
<proteinExistence type="predicted"/>
<name>A0AAD9FZ04_9STRA</name>
<dbReference type="InterPro" id="IPR011990">
    <property type="entry name" value="TPR-like_helical_dom_sf"/>
</dbReference>
<accession>A0AAD9FZ04</accession>
<dbReference type="EMBL" id="JASMQC010000056">
    <property type="protein sequence ID" value="KAK1928892.1"/>
    <property type="molecule type" value="Genomic_DNA"/>
</dbReference>
<evidence type="ECO:0000313" key="1">
    <source>
        <dbReference type="EMBL" id="KAK1928892.1"/>
    </source>
</evidence>
<dbReference type="Gene3D" id="1.25.40.10">
    <property type="entry name" value="Tetratricopeptide repeat domain"/>
    <property type="match status" value="1"/>
</dbReference>
<gene>
    <name evidence="1" type="ORF">P3T76_015681</name>
</gene>
<dbReference type="Proteomes" id="UP001259832">
    <property type="component" value="Unassembled WGS sequence"/>
</dbReference>
<dbReference type="AlphaFoldDB" id="A0AAD9FZ04"/>
<protein>
    <submittedName>
        <fullName evidence="1">Uncharacterized protein</fullName>
    </submittedName>
</protein>
<organism evidence="1 2">
    <name type="scientific">Phytophthora citrophthora</name>
    <dbReference type="NCBI Taxonomy" id="4793"/>
    <lineage>
        <taxon>Eukaryota</taxon>
        <taxon>Sar</taxon>
        <taxon>Stramenopiles</taxon>
        <taxon>Oomycota</taxon>
        <taxon>Peronosporomycetes</taxon>
        <taxon>Peronosporales</taxon>
        <taxon>Peronosporaceae</taxon>
        <taxon>Phytophthora</taxon>
    </lineage>
</organism>
<comment type="caution">
    <text evidence="1">The sequence shown here is derived from an EMBL/GenBank/DDBJ whole genome shotgun (WGS) entry which is preliminary data.</text>
</comment>
<reference evidence="1" key="1">
    <citation type="submission" date="2023-08" db="EMBL/GenBank/DDBJ databases">
        <title>Reference Genome Resource for the Citrus Pathogen Phytophthora citrophthora.</title>
        <authorList>
            <person name="Moller H."/>
            <person name="Coetzee B."/>
            <person name="Rose L.J."/>
            <person name="Van Niekerk J.M."/>
        </authorList>
    </citation>
    <scope>NUCLEOTIDE SEQUENCE</scope>
    <source>
        <strain evidence="1">STE-U-9442</strain>
    </source>
</reference>
<sequence length="728" mass="82166">MRLLQQVGSRARLLRASQAPPRLVTPLFMTADSPATYSGPKYPRSTRFLHVGNANSDAFESPVLAVANKHQSADTEINTETTKELLKRVKNVGTPYHKALQAFNVLRSRDLKLSISMYLSLLYKASRSGRPEVVLRLYEEFLEDEKQGFVLSYPRSRGAWLQLGHSRMQMQRLVLWALMDTHQYKEMSPFYQREVVSTYNKQGIYEADAFNFLLRMECRVEDLDEQIYGSRQRLETLFNVMEQLQMRTSYSSSHVLFRLIFHRPGLFANSGAITIEGDENSTTNSPEAMAELIIGHMERFPHALSVDPKRLSIAVSTAANGGHHEVAKVLLEYGLTNHVPIDAGSFAHAVESAPDDERRLKIADLYIDAKEHELIYTTQNADRSIVNYLLFDAAQEGNLKHTMELLHEMQFYKNKASNQTVRQLFKSIAEYQSKACGTADADQTLTETPTIMELFEKFPDVIPRTAHSFTQGIQHSLSAGDMDTALDLMRTALWAQGVKLGPRIYSQMLYPLLAGGRHGGGESSDADMFDRLEVERCFDKQHPNQRTVLNALVVNICQSSDDFSTMLVCLDRWQQQGYPPMSRRLMNRVFEVISKQLQQAKEEEGVVDPGTDIIVDGMKLSYLAFLVRYHKIVTWDAWTLGRAIVRARTSGLYADVVALLAEADSRGLVLNSSANIVSLCVLEEVGDPSAVVAYAEKMKANDVWEEAVNKDPVVQEILDRVLAQELHN</sequence>